<proteinExistence type="predicted"/>
<protein>
    <submittedName>
        <fullName evidence="1">(African queen) hypothetical protein</fullName>
    </submittedName>
</protein>
<dbReference type="AlphaFoldDB" id="A0A8J2QMS9"/>
<organism evidence="1 2">
    <name type="scientific">Danaus chrysippus</name>
    <name type="common">African queen</name>
    <dbReference type="NCBI Taxonomy" id="151541"/>
    <lineage>
        <taxon>Eukaryota</taxon>
        <taxon>Metazoa</taxon>
        <taxon>Ecdysozoa</taxon>
        <taxon>Arthropoda</taxon>
        <taxon>Hexapoda</taxon>
        <taxon>Insecta</taxon>
        <taxon>Pterygota</taxon>
        <taxon>Neoptera</taxon>
        <taxon>Endopterygota</taxon>
        <taxon>Lepidoptera</taxon>
        <taxon>Glossata</taxon>
        <taxon>Ditrysia</taxon>
        <taxon>Papilionoidea</taxon>
        <taxon>Nymphalidae</taxon>
        <taxon>Danainae</taxon>
        <taxon>Danaini</taxon>
        <taxon>Danaina</taxon>
        <taxon>Danaus</taxon>
        <taxon>Anosia</taxon>
    </lineage>
</organism>
<accession>A0A8J2QMS9</accession>
<evidence type="ECO:0000313" key="1">
    <source>
        <dbReference type="EMBL" id="CAG9566165.1"/>
    </source>
</evidence>
<name>A0A8J2QMS9_9NEOP</name>
<keyword evidence="2" id="KW-1185">Reference proteome</keyword>
<dbReference type="Proteomes" id="UP000789524">
    <property type="component" value="Unassembled WGS sequence"/>
</dbReference>
<gene>
    <name evidence="1" type="ORF">DCHRY22_LOCUS6872</name>
</gene>
<dbReference type="EMBL" id="CAKASE010000056">
    <property type="protein sequence ID" value="CAG9566165.1"/>
    <property type="molecule type" value="Genomic_DNA"/>
</dbReference>
<sequence>MPQVIFSTSPSCALDPFLTTVTEWQNQSWAGPWTGLCRKPPSCRRGEERLREESLQPIDITEARQLLVPVDEIPRLTRGEEGLGL</sequence>
<evidence type="ECO:0000313" key="2">
    <source>
        <dbReference type="Proteomes" id="UP000789524"/>
    </source>
</evidence>
<reference evidence="1" key="1">
    <citation type="submission" date="2021-09" db="EMBL/GenBank/DDBJ databases">
        <authorList>
            <person name="Martin H S."/>
        </authorList>
    </citation>
    <scope>NUCLEOTIDE SEQUENCE</scope>
</reference>
<comment type="caution">
    <text evidence="1">The sequence shown here is derived from an EMBL/GenBank/DDBJ whole genome shotgun (WGS) entry which is preliminary data.</text>
</comment>